<dbReference type="EMBL" id="LAZR01034382">
    <property type="protein sequence ID" value="KKL45449.1"/>
    <property type="molecule type" value="Genomic_DNA"/>
</dbReference>
<gene>
    <name evidence="1" type="ORF">LCGC14_2355570</name>
</gene>
<comment type="caution">
    <text evidence="1">The sequence shown here is derived from an EMBL/GenBank/DDBJ whole genome shotgun (WGS) entry which is preliminary data.</text>
</comment>
<sequence length="315" mass="35057">MREQDVCLNLLLAWLADQHGRRFTIEERQEPGPNVLAASATDGSFRLAVEVHPVLEATENQAWLAHRDRLQDELTAELTGAYALWLPPGADLPGGANETQSLVKLTRETALRLEPGQRAYVPLPISIFIKKQQEEGALMSVSGGLNHHWARLTERVRGTYDLDSTRLHRLPESEEHLDQLFELIWERAAGLDTVGQWVELETIDAWTIQRLHGDGGMTIVGRPPDELGDIGLSVRRNFRRLLADAGPRLRSREADIKALVVLGYYGRMEEEGATTAMRGYDPSLYAGLDFVCLAADGLIKPLMEARAGALPWARA</sequence>
<proteinExistence type="predicted"/>
<reference evidence="1" key="1">
    <citation type="journal article" date="2015" name="Nature">
        <title>Complex archaea that bridge the gap between prokaryotes and eukaryotes.</title>
        <authorList>
            <person name="Spang A."/>
            <person name="Saw J.H."/>
            <person name="Jorgensen S.L."/>
            <person name="Zaremba-Niedzwiedzka K."/>
            <person name="Martijn J."/>
            <person name="Lind A.E."/>
            <person name="van Eijk R."/>
            <person name="Schleper C."/>
            <person name="Guy L."/>
            <person name="Ettema T.J."/>
        </authorList>
    </citation>
    <scope>NUCLEOTIDE SEQUENCE</scope>
</reference>
<name>A0A0F9C8G2_9ZZZZ</name>
<accession>A0A0F9C8G2</accession>
<protein>
    <submittedName>
        <fullName evidence="1">Uncharacterized protein</fullName>
    </submittedName>
</protein>
<organism evidence="1">
    <name type="scientific">marine sediment metagenome</name>
    <dbReference type="NCBI Taxonomy" id="412755"/>
    <lineage>
        <taxon>unclassified sequences</taxon>
        <taxon>metagenomes</taxon>
        <taxon>ecological metagenomes</taxon>
    </lineage>
</organism>
<evidence type="ECO:0000313" key="1">
    <source>
        <dbReference type="EMBL" id="KKL45449.1"/>
    </source>
</evidence>
<dbReference type="AlphaFoldDB" id="A0A0F9C8G2"/>